<dbReference type="AlphaFoldDB" id="L5M319"/>
<sequence>MDQLPPVRPTLGIEPTTRACALTGNRTLTSWFTGLRSTTEPHRPGGPIVFNVSSSEGPRTVQPLPAAEGRVLGDSCPVCGLSLPLETGWPGAAATKARLAQGTFAQR</sequence>
<dbReference type="EMBL" id="KB105642">
    <property type="protein sequence ID" value="ELK32103.1"/>
    <property type="molecule type" value="Genomic_DNA"/>
</dbReference>
<evidence type="ECO:0000313" key="2">
    <source>
        <dbReference type="Proteomes" id="UP000010556"/>
    </source>
</evidence>
<keyword evidence="2" id="KW-1185">Reference proteome</keyword>
<reference evidence="2" key="1">
    <citation type="journal article" date="2013" name="Science">
        <title>Comparative analysis of bat genomes provides insight into the evolution of flight and immunity.</title>
        <authorList>
            <person name="Zhang G."/>
            <person name="Cowled C."/>
            <person name="Shi Z."/>
            <person name="Huang Z."/>
            <person name="Bishop-Lilly K.A."/>
            <person name="Fang X."/>
            <person name="Wynne J.W."/>
            <person name="Xiong Z."/>
            <person name="Baker M.L."/>
            <person name="Zhao W."/>
            <person name="Tachedjian M."/>
            <person name="Zhu Y."/>
            <person name="Zhou P."/>
            <person name="Jiang X."/>
            <person name="Ng J."/>
            <person name="Yang L."/>
            <person name="Wu L."/>
            <person name="Xiao J."/>
            <person name="Feng Y."/>
            <person name="Chen Y."/>
            <person name="Sun X."/>
            <person name="Zhang Y."/>
            <person name="Marsh G.A."/>
            <person name="Crameri G."/>
            <person name="Broder C.C."/>
            <person name="Frey K.G."/>
            <person name="Wang L.F."/>
            <person name="Wang J."/>
        </authorList>
    </citation>
    <scope>NUCLEOTIDE SEQUENCE [LARGE SCALE GENOMIC DNA]</scope>
</reference>
<name>L5M319_MYODS</name>
<dbReference type="Proteomes" id="UP000010556">
    <property type="component" value="Unassembled WGS sequence"/>
</dbReference>
<accession>L5M319</accession>
<organism evidence="1 2">
    <name type="scientific">Myotis davidii</name>
    <name type="common">David's myotis</name>
    <dbReference type="NCBI Taxonomy" id="225400"/>
    <lineage>
        <taxon>Eukaryota</taxon>
        <taxon>Metazoa</taxon>
        <taxon>Chordata</taxon>
        <taxon>Craniata</taxon>
        <taxon>Vertebrata</taxon>
        <taxon>Euteleostomi</taxon>
        <taxon>Mammalia</taxon>
        <taxon>Eutheria</taxon>
        <taxon>Laurasiatheria</taxon>
        <taxon>Chiroptera</taxon>
        <taxon>Yangochiroptera</taxon>
        <taxon>Vespertilionidae</taxon>
        <taxon>Myotis</taxon>
    </lineage>
</organism>
<gene>
    <name evidence="1" type="ORF">MDA_GLEAN10001291</name>
</gene>
<proteinExistence type="predicted"/>
<protein>
    <submittedName>
        <fullName evidence="1">Uncharacterized protein</fullName>
    </submittedName>
</protein>
<evidence type="ECO:0000313" key="1">
    <source>
        <dbReference type="EMBL" id="ELK32103.1"/>
    </source>
</evidence>